<gene>
    <name evidence="2" type="ordered locus">Metfor_1715</name>
</gene>
<name>L0HDF6_METFS</name>
<dbReference type="GeneID" id="14308104"/>
<dbReference type="eggNOG" id="arCOG04989">
    <property type="taxonomic scope" value="Archaea"/>
</dbReference>
<evidence type="ECO:0000259" key="1">
    <source>
        <dbReference type="Pfam" id="PF08241"/>
    </source>
</evidence>
<dbReference type="GO" id="GO:0008757">
    <property type="term" value="F:S-adenosylmethionine-dependent methyltransferase activity"/>
    <property type="evidence" value="ECO:0007669"/>
    <property type="project" value="InterPro"/>
</dbReference>
<dbReference type="InParanoid" id="L0HDF6"/>
<accession>L0HDF6</accession>
<dbReference type="Gene3D" id="3.40.50.150">
    <property type="entry name" value="Vaccinia Virus protein VP39"/>
    <property type="match status" value="1"/>
</dbReference>
<evidence type="ECO:0000313" key="2">
    <source>
        <dbReference type="EMBL" id="AGB02742.1"/>
    </source>
</evidence>
<reference evidence="2 3" key="2">
    <citation type="journal article" date="2014" name="Genome Announc.">
        <title>Complete Genome Sequence of Methanoregula formicica SMSPT, a Mesophilic Hydrogenotrophic Methanogen Isolated from a Methanogenic Upflow Anaerobic Sludge Blanket Reactor.</title>
        <authorList>
            <person name="Yamamoto K."/>
            <person name="Tamaki H."/>
            <person name="Cadillo-Quiroz H."/>
            <person name="Imachi H."/>
            <person name="Kyrpides N."/>
            <person name="Woyke T."/>
            <person name="Goodwin L."/>
            <person name="Zinder S.H."/>
            <person name="Kamagata Y."/>
            <person name="Liu W.T."/>
        </authorList>
    </citation>
    <scope>NUCLEOTIDE SEQUENCE [LARGE SCALE GENOMIC DNA]</scope>
    <source>
        <strain evidence="3">DSM 22288 / NBRC 105244 / SMSP</strain>
    </source>
</reference>
<keyword evidence="3" id="KW-1185">Reference proteome</keyword>
<dbReference type="STRING" id="593750.Metfor_1715"/>
<dbReference type="CDD" id="cd02440">
    <property type="entry name" value="AdoMet_MTases"/>
    <property type="match status" value="1"/>
</dbReference>
<dbReference type="AlphaFoldDB" id="L0HDF6"/>
<dbReference type="SUPFAM" id="SSF53335">
    <property type="entry name" value="S-adenosyl-L-methionine-dependent methyltransferases"/>
    <property type="match status" value="1"/>
</dbReference>
<sequence>MPVNKDSLQASWEADYRTKGRLYGGSARELPPFPSGTRVLDLGCGDGKSVVSMLDSGWHVTATDFSPAAVSLARDAAGRRGSAVFVVGDALLLPFRDTTFDAVTAIHLLGHCYSDTLRIVSREIDRVLRPGGSIYAVVFSQQDFRCGTGKETGPAMYVRGNGIMTRYFTEPEVSLVFPGYSIRSIERCEWMLRVRGREYLRSEIVALFSKPG</sequence>
<reference evidence="3" key="1">
    <citation type="submission" date="2011-12" db="EMBL/GenBank/DDBJ databases">
        <title>Complete sequence of Methanoregula formicicum SMSP.</title>
        <authorList>
            <person name="Lucas S."/>
            <person name="Han J."/>
            <person name="Lapidus A."/>
            <person name="Cheng J.-F."/>
            <person name="Goodwin L."/>
            <person name="Pitluck S."/>
            <person name="Peters L."/>
            <person name="Ovchinnikova G."/>
            <person name="Teshima H."/>
            <person name="Detter J.C."/>
            <person name="Han C."/>
            <person name="Tapia R."/>
            <person name="Land M."/>
            <person name="Hauser L."/>
            <person name="Kyrpides N."/>
            <person name="Ivanova N."/>
            <person name="Pagani I."/>
            <person name="Imachi H."/>
            <person name="Tamaki H."/>
            <person name="Sekiguchi Y."/>
            <person name="Kamagata Y."/>
            <person name="Cadillo-Quiroz H."/>
            <person name="Zinder S."/>
            <person name="Liu W.-T."/>
            <person name="Woyke T."/>
        </authorList>
    </citation>
    <scope>NUCLEOTIDE SEQUENCE [LARGE SCALE GENOMIC DNA]</scope>
    <source>
        <strain evidence="3">DSM 22288 / NBRC 105244 / SMSP</strain>
    </source>
</reference>
<organism evidence="2 3">
    <name type="scientific">Methanoregula formicica (strain DSM 22288 / NBRC 105244 / SMSP)</name>
    <dbReference type="NCBI Taxonomy" id="593750"/>
    <lineage>
        <taxon>Archaea</taxon>
        <taxon>Methanobacteriati</taxon>
        <taxon>Methanobacteriota</taxon>
        <taxon>Stenosarchaea group</taxon>
        <taxon>Methanomicrobia</taxon>
        <taxon>Methanomicrobiales</taxon>
        <taxon>Methanoregulaceae</taxon>
        <taxon>Methanoregula</taxon>
    </lineage>
</organism>
<dbReference type="HOGENOM" id="CLU_091228_0_0_2"/>
<dbReference type="InterPro" id="IPR029063">
    <property type="entry name" value="SAM-dependent_MTases_sf"/>
</dbReference>
<evidence type="ECO:0000313" key="3">
    <source>
        <dbReference type="Proteomes" id="UP000010824"/>
    </source>
</evidence>
<proteinExistence type="predicted"/>
<dbReference type="Pfam" id="PF08241">
    <property type="entry name" value="Methyltransf_11"/>
    <property type="match status" value="1"/>
</dbReference>
<dbReference type="RefSeq" id="WP_015285705.1">
    <property type="nucleotide sequence ID" value="NC_019943.1"/>
</dbReference>
<protein>
    <submittedName>
        <fullName evidence="2">Methylase involved in ubiquinone/menaquinone biosynthesis</fullName>
    </submittedName>
</protein>
<dbReference type="InterPro" id="IPR050508">
    <property type="entry name" value="Methyltransf_Superfamily"/>
</dbReference>
<keyword evidence="2" id="KW-0808">Transferase</keyword>
<keyword evidence="2" id="KW-0489">Methyltransferase</keyword>
<dbReference type="Proteomes" id="UP000010824">
    <property type="component" value="Chromosome"/>
</dbReference>
<dbReference type="PANTHER" id="PTHR42912">
    <property type="entry name" value="METHYLTRANSFERASE"/>
    <property type="match status" value="1"/>
</dbReference>
<keyword evidence="2" id="KW-0830">Ubiquinone</keyword>
<dbReference type="OrthoDB" id="8915at2157"/>
<feature type="domain" description="Methyltransferase type 11" evidence="1">
    <location>
        <begin position="40"/>
        <end position="135"/>
    </location>
</feature>
<dbReference type="GO" id="GO:0032259">
    <property type="term" value="P:methylation"/>
    <property type="evidence" value="ECO:0007669"/>
    <property type="project" value="UniProtKB-KW"/>
</dbReference>
<dbReference type="InterPro" id="IPR013216">
    <property type="entry name" value="Methyltransf_11"/>
</dbReference>
<dbReference type="FunCoup" id="L0HDF6">
    <property type="interactions" value="33"/>
</dbReference>
<dbReference type="EMBL" id="CP003167">
    <property type="protein sequence ID" value="AGB02742.1"/>
    <property type="molecule type" value="Genomic_DNA"/>
</dbReference>
<dbReference type="KEGG" id="mfo:Metfor_1715"/>